<evidence type="ECO:0000313" key="1">
    <source>
        <dbReference type="EMBL" id="QRZ12128.1"/>
    </source>
</evidence>
<sequence>MIRKTARAWFRGADRDMQTVCSIVGIDWRAVRQHVLDQIEAEEPERLAG</sequence>
<dbReference type="RefSeq" id="WP_205293152.1">
    <property type="nucleotide sequence ID" value="NZ_CP070368.1"/>
</dbReference>
<accession>A0ABX7JD12</accession>
<organism evidence="1 2">
    <name type="scientific">Paracoccus methylovorus</name>
    <dbReference type="NCBI Taxonomy" id="2812658"/>
    <lineage>
        <taxon>Bacteria</taxon>
        <taxon>Pseudomonadati</taxon>
        <taxon>Pseudomonadota</taxon>
        <taxon>Alphaproteobacteria</taxon>
        <taxon>Rhodobacterales</taxon>
        <taxon>Paracoccaceae</taxon>
        <taxon>Paracoccus</taxon>
    </lineage>
</organism>
<dbReference type="EMBL" id="CP070368">
    <property type="protein sequence ID" value="QRZ12128.1"/>
    <property type="molecule type" value="Genomic_DNA"/>
</dbReference>
<keyword evidence="2" id="KW-1185">Reference proteome</keyword>
<proteinExistence type="predicted"/>
<name>A0ABX7JD12_9RHOB</name>
<dbReference type="Proteomes" id="UP000663629">
    <property type="component" value="Chromosome 1"/>
</dbReference>
<gene>
    <name evidence="1" type="ORF">JWJ88_05585</name>
</gene>
<protein>
    <recommendedName>
        <fullName evidence="3">DUF3606 domain-containing protein</fullName>
    </recommendedName>
</protein>
<reference evidence="1 2" key="1">
    <citation type="submission" date="2021-02" db="EMBL/GenBank/DDBJ databases">
        <title>Paracoccus methylovroum sp.nov., a new methanol and methylamine utilizing methylotrophic denitrifer.</title>
        <authorList>
            <person name="Timsy T."/>
            <person name="Behrendt U."/>
            <person name="Ulrich A."/>
            <person name="Spanner T."/>
            <person name="Foesel B.U."/>
            <person name="Horn M.A."/>
            <person name="Kolb S."/>
        </authorList>
    </citation>
    <scope>NUCLEOTIDE SEQUENCE [LARGE SCALE GENOMIC DNA]</scope>
    <source>
        <strain evidence="1 2">H4-D09</strain>
    </source>
</reference>
<evidence type="ECO:0000313" key="2">
    <source>
        <dbReference type="Proteomes" id="UP000663629"/>
    </source>
</evidence>
<evidence type="ECO:0008006" key="3">
    <source>
        <dbReference type="Google" id="ProtNLM"/>
    </source>
</evidence>